<dbReference type="Pfam" id="PF25243">
    <property type="entry name" value="WAV3_C"/>
    <property type="match status" value="1"/>
</dbReference>
<reference evidence="5" key="1">
    <citation type="journal article" date="2023" name="Plant J.">
        <title>The genome of the king protea, Protea cynaroides.</title>
        <authorList>
            <person name="Chang J."/>
            <person name="Duong T.A."/>
            <person name="Schoeman C."/>
            <person name="Ma X."/>
            <person name="Roodt D."/>
            <person name="Barker N."/>
            <person name="Li Z."/>
            <person name="Van de Peer Y."/>
            <person name="Mizrachi E."/>
        </authorList>
    </citation>
    <scope>NUCLEOTIDE SEQUENCE</scope>
    <source>
        <tissue evidence="5">Young leaves</tissue>
    </source>
</reference>
<keyword evidence="1" id="KW-0479">Metal-binding</keyword>
<dbReference type="Pfam" id="PF17123">
    <property type="entry name" value="zf-RING_11"/>
    <property type="match status" value="1"/>
</dbReference>
<organism evidence="5 6">
    <name type="scientific">Protea cynaroides</name>
    <dbReference type="NCBI Taxonomy" id="273540"/>
    <lineage>
        <taxon>Eukaryota</taxon>
        <taxon>Viridiplantae</taxon>
        <taxon>Streptophyta</taxon>
        <taxon>Embryophyta</taxon>
        <taxon>Tracheophyta</taxon>
        <taxon>Spermatophyta</taxon>
        <taxon>Magnoliopsida</taxon>
        <taxon>Proteales</taxon>
        <taxon>Proteaceae</taxon>
        <taxon>Protea</taxon>
    </lineage>
</organism>
<dbReference type="GO" id="GO:0008270">
    <property type="term" value="F:zinc ion binding"/>
    <property type="evidence" value="ECO:0007669"/>
    <property type="project" value="UniProtKB-KW"/>
</dbReference>
<dbReference type="InterPro" id="IPR013083">
    <property type="entry name" value="Znf_RING/FYVE/PHD"/>
</dbReference>
<evidence type="ECO:0000313" key="6">
    <source>
        <dbReference type="Proteomes" id="UP001141806"/>
    </source>
</evidence>
<feature type="region of interest" description="Disordered" evidence="2">
    <location>
        <begin position="264"/>
        <end position="348"/>
    </location>
</feature>
<dbReference type="SUPFAM" id="SSF57850">
    <property type="entry name" value="RING/U-box"/>
    <property type="match status" value="1"/>
</dbReference>
<feature type="domain" description="VWFA" evidence="4">
    <location>
        <begin position="432"/>
        <end position="578"/>
    </location>
</feature>
<keyword evidence="1" id="KW-0863">Zinc-finger</keyword>
<protein>
    <submittedName>
        <fullName evidence="5">Uncharacterized protein</fullName>
    </submittedName>
</protein>
<dbReference type="CDD" id="cd01466">
    <property type="entry name" value="vWA_C3HC4_type"/>
    <property type="match status" value="1"/>
</dbReference>
<feature type="region of interest" description="Disordered" evidence="2">
    <location>
        <begin position="167"/>
        <end position="187"/>
    </location>
</feature>
<dbReference type="OrthoDB" id="687730at2759"/>
<dbReference type="PROSITE" id="PS50234">
    <property type="entry name" value="VWFA"/>
    <property type="match status" value="1"/>
</dbReference>
<sequence length="840" mass="93110">MAGSDEETDGRLVVVVGRRKEEEEESKVFKGCRLHVQKSEERFDIPQISPGIERGDLGDLRVFHNGQRAGVEELSGWRCCRAFCTSIPRDRENATTEKHLKSSCTSPSLTPRKCSKFGGFFSGSSNPSTPRLRCRTTTVTAPIPPAHDSPRLQCKTSVTLAGAGAGAGAATTTRSPRFFQGSNPSSPRSPFSLFKATLRLSRTSCGICLQSVKTGQGTAIFTAECSHAFHFPCIAAHVRKHGSLVCPVCNTSWREVPLLAVHKNQAPPSRFGEESEQDKKKHNRGGIKEDKRREKELPRSLRDVKTKQDKQESKPSDPRVYDDDEPLSSPTTGARFVPIPEADENSEEVPEDEIEEFQGFFVNPKSSSSIETTTDDSMVNGVDLRNVEVRLMPEAAVVWVGRSHETYVVTLKVKAPPRSAPLLEPSRRAPIDLVTVLDISESMTGAKLQMLKRAMRLVISSLGSSDRLSIVAFSRSSKRLLPLKRMTVHGQRYARRIIDRLVCGQGTTVGDALRKATKVLEDRRERNPVASIMLLSDGHDDRVSSTKTADRRCTHPQLSSTRFTHLEIPVHSFGFGENMGQLSHEPTEDAFAKCVGGLLSVVVQDLRLQIDLCSGPAPVEISAVYSCGGRPTLLGSRTVRLGNMYAEEERELLVELRVPAAVIGAQQVMSVRSCYRDPASQEVIYGREQSLLVPSPHAIRSSAPKIERLKNLFVTTRAIVEARRLVENEELSSAHHLLASARALVLQSSSIYADEYLRGLEAELTELHWRRQQQDHQIQRRKIVGIEREKEKPAAYLDENGEPLTPTSAWRAAERLAKVAIMRKSLNKVGDLHGFENARF</sequence>
<dbReference type="SMART" id="SM00184">
    <property type="entry name" value="RING"/>
    <property type="match status" value="1"/>
</dbReference>
<evidence type="ECO:0000259" key="4">
    <source>
        <dbReference type="PROSITE" id="PS50234"/>
    </source>
</evidence>
<dbReference type="PANTHER" id="PTHR10579">
    <property type="entry name" value="CALCIUM-ACTIVATED CHLORIDE CHANNEL REGULATOR"/>
    <property type="match status" value="1"/>
</dbReference>
<dbReference type="Pfam" id="PF13519">
    <property type="entry name" value="VWA_2"/>
    <property type="match status" value="1"/>
</dbReference>
<dbReference type="InterPro" id="IPR001841">
    <property type="entry name" value="Znf_RING"/>
</dbReference>
<comment type="caution">
    <text evidence="5">The sequence shown here is derived from an EMBL/GenBank/DDBJ whole genome shotgun (WGS) entry which is preliminary data.</text>
</comment>
<dbReference type="Proteomes" id="UP001141806">
    <property type="component" value="Unassembled WGS sequence"/>
</dbReference>
<dbReference type="EMBL" id="JAMYWD010000007">
    <property type="protein sequence ID" value="KAJ4964747.1"/>
    <property type="molecule type" value="Genomic_DNA"/>
</dbReference>
<dbReference type="InterPro" id="IPR002035">
    <property type="entry name" value="VWF_A"/>
</dbReference>
<dbReference type="SMART" id="SM00327">
    <property type="entry name" value="VWA"/>
    <property type="match status" value="1"/>
</dbReference>
<keyword evidence="6" id="KW-1185">Reference proteome</keyword>
<dbReference type="CDD" id="cd23114">
    <property type="entry name" value="RING-H2_WAVH2"/>
    <property type="match status" value="1"/>
</dbReference>
<evidence type="ECO:0000256" key="2">
    <source>
        <dbReference type="SAM" id="MobiDB-lite"/>
    </source>
</evidence>
<dbReference type="SUPFAM" id="SSF53300">
    <property type="entry name" value="vWA-like"/>
    <property type="match status" value="1"/>
</dbReference>
<evidence type="ECO:0000259" key="3">
    <source>
        <dbReference type="PROSITE" id="PS50089"/>
    </source>
</evidence>
<dbReference type="Gene3D" id="3.40.50.410">
    <property type="entry name" value="von Willebrand factor, type A domain"/>
    <property type="match status" value="1"/>
</dbReference>
<dbReference type="Gene3D" id="3.30.40.10">
    <property type="entry name" value="Zinc/RING finger domain, C3HC4 (zinc finger)"/>
    <property type="match status" value="1"/>
</dbReference>
<dbReference type="PANTHER" id="PTHR10579:SF55">
    <property type="entry name" value="E3 UBIQUITIN-PROTEIN LIGASE WAV3"/>
    <property type="match status" value="1"/>
</dbReference>
<proteinExistence type="predicted"/>
<name>A0A9Q0HE55_9MAGN</name>
<evidence type="ECO:0000256" key="1">
    <source>
        <dbReference type="PROSITE-ProRule" id="PRU00175"/>
    </source>
</evidence>
<dbReference type="PROSITE" id="PS50089">
    <property type="entry name" value="ZF_RING_2"/>
    <property type="match status" value="1"/>
</dbReference>
<gene>
    <name evidence="5" type="ORF">NE237_016596</name>
</gene>
<evidence type="ECO:0000313" key="5">
    <source>
        <dbReference type="EMBL" id="KAJ4964747.1"/>
    </source>
</evidence>
<dbReference type="AlphaFoldDB" id="A0A9Q0HE55"/>
<keyword evidence="1" id="KW-0862">Zinc</keyword>
<dbReference type="InterPro" id="IPR051266">
    <property type="entry name" value="CLCR"/>
</dbReference>
<accession>A0A9Q0HE55</accession>
<dbReference type="InterPro" id="IPR036465">
    <property type="entry name" value="vWFA_dom_sf"/>
</dbReference>
<feature type="domain" description="RING-type" evidence="3">
    <location>
        <begin position="205"/>
        <end position="250"/>
    </location>
</feature>
<feature type="compositionally biased region" description="Basic and acidic residues" evidence="2">
    <location>
        <begin position="286"/>
        <end position="321"/>
    </location>
</feature>
<dbReference type="InterPro" id="IPR057427">
    <property type="entry name" value="WAV3_C"/>
</dbReference>